<feature type="transmembrane region" description="Helical" evidence="4">
    <location>
        <begin position="468"/>
        <end position="491"/>
    </location>
</feature>
<dbReference type="EMBL" id="FQUS01000027">
    <property type="protein sequence ID" value="SHG39861.1"/>
    <property type="molecule type" value="Genomic_DNA"/>
</dbReference>
<feature type="transmembrane region" description="Helical" evidence="4">
    <location>
        <begin position="6"/>
        <end position="27"/>
    </location>
</feature>
<evidence type="ECO:0000313" key="7">
    <source>
        <dbReference type="EMBL" id="SHG39861.1"/>
    </source>
</evidence>
<feature type="transmembrane region" description="Helical" evidence="4">
    <location>
        <begin position="267"/>
        <end position="283"/>
    </location>
</feature>
<feature type="transmembrane region" description="Helical" evidence="4">
    <location>
        <begin position="413"/>
        <end position="433"/>
    </location>
</feature>
<dbReference type="PANTHER" id="PTHR43653">
    <property type="entry name" value="CYTOCHROME C ASSEMBLY PROTEIN-RELATED"/>
    <property type="match status" value="1"/>
</dbReference>
<evidence type="ECO:0000259" key="5">
    <source>
        <dbReference type="Pfam" id="PF01578"/>
    </source>
</evidence>
<keyword evidence="8" id="KW-1185">Reference proteome</keyword>
<feature type="transmembrane region" description="Helical" evidence="4">
    <location>
        <begin position="329"/>
        <end position="350"/>
    </location>
</feature>
<feature type="transmembrane region" description="Helical" evidence="4">
    <location>
        <begin position="194"/>
        <end position="214"/>
    </location>
</feature>
<keyword evidence="4" id="KW-0472">Membrane</keyword>
<dbReference type="STRING" id="1194090.SAMN05443144_12710"/>
<evidence type="ECO:0000313" key="8">
    <source>
        <dbReference type="Proteomes" id="UP000184041"/>
    </source>
</evidence>
<dbReference type="PRINTS" id="PR01410">
    <property type="entry name" value="CCBIOGENESIS"/>
</dbReference>
<feature type="transmembrane region" description="Helical" evidence="4">
    <location>
        <begin position="292"/>
        <end position="309"/>
    </location>
</feature>
<proteinExistence type="inferred from homology"/>
<dbReference type="Pfam" id="PF01578">
    <property type="entry name" value="Cytochrom_C_asm"/>
    <property type="match status" value="1"/>
</dbReference>
<evidence type="ECO:0000256" key="3">
    <source>
        <dbReference type="SAM" id="MobiDB-lite"/>
    </source>
</evidence>
<dbReference type="InterPro" id="IPR003567">
    <property type="entry name" value="Cyt_c_biogenesis"/>
</dbReference>
<feature type="transmembrane region" description="Helical" evidence="4">
    <location>
        <begin position="809"/>
        <end position="828"/>
    </location>
</feature>
<dbReference type="InterPro" id="IPR032523">
    <property type="entry name" value="CcmF_C"/>
</dbReference>
<feature type="region of interest" description="Disordered" evidence="3">
    <location>
        <begin position="657"/>
        <end position="680"/>
    </location>
</feature>
<evidence type="ECO:0000259" key="6">
    <source>
        <dbReference type="Pfam" id="PF16327"/>
    </source>
</evidence>
<accession>A0A1M5JH56</accession>
<feature type="transmembrane region" description="Helical" evidence="4">
    <location>
        <begin position="371"/>
        <end position="393"/>
    </location>
</feature>
<comment type="similarity">
    <text evidence="1">Belongs to the CcmF/CycK/Ccl1/NrfE/CcsA family.</text>
</comment>
<reference evidence="7 8" key="1">
    <citation type="submission" date="2016-11" db="EMBL/GenBank/DDBJ databases">
        <authorList>
            <person name="Jaros S."/>
            <person name="Januszkiewicz K."/>
            <person name="Wedrychowicz H."/>
        </authorList>
    </citation>
    <scope>NUCLEOTIDE SEQUENCE [LARGE SCALE GENOMIC DNA]</scope>
    <source>
        <strain evidence="7 8">DSM 21986</strain>
    </source>
</reference>
<organism evidence="7 8">
    <name type="scientific">Fodinibius roseus</name>
    <dbReference type="NCBI Taxonomy" id="1194090"/>
    <lineage>
        <taxon>Bacteria</taxon>
        <taxon>Pseudomonadati</taxon>
        <taxon>Balneolota</taxon>
        <taxon>Balneolia</taxon>
        <taxon>Balneolales</taxon>
        <taxon>Balneolaceae</taxon>
        <taxon>Fodinibius</taxon>
    </lineage>
</organism>
<sequence length="842" mass="95253">MLGTIGNILINSAFLVGFLSLIGYFLYSQKENNRYLTISNWLFGLKGLLILAASGILLYLILTHQFNYYYVYNYTSSSLQFKYLISAFWGGQEGSFMLWILFSALMGLGLMRWVREPYRGPVLFFLTLNQLFLLSMILGVDLGTFKIGASPFRSLAEAMPNAPFIQSNPDFVPSDGKGLNDLLKSPWMIIHPPALFLGFSMMAVPYCFAMAALWKRKYHAWVNAALPWTLGANLSLFTAIFLGGYWAYVTLSFGGYWAWDPVENASFIPWLIGTAGIHTMLIQRKSSTSQKASIILAMLAYVAVVYETFLTRSGVLSDSSVHSFVDLGLYNQLLLFMAAILGVGIGMLIYRYKDLPSQQNESKFLSREFMTFAGAMVLFLIGMVMALGTSSPIIGRLFVENPTPPEISFYNEWTMPLAILAAMLTVLGQYLFWKRHNAESLANELLWPVAGACIATLATIFIGDVRDLYYMLYLLSAWFALFGNASIMFRLARKKPKLIGGTLSHIGFGIMLLGFLASSAYEGNLLDPSVRQYNEAIKQGKVTDEKGNLVTQPVDFLELNLNEPKIVNNKYKVTYKGYTLRNQERPGQQEYKIKFEELNKSGIDDTFFLSPQVYPMGRADTTINWSVDVDVMAGFFSDIYLYVAGSSYVERKNEHYRNRKKKQNRNTIQPASQSVKVQRAQQDSVPTQKITFAKGDSVCMGNYRFTFRKYGQVDQSKLPDSTSIAVRALVDIKYDANQTPYRIKPLFALYSDEGKNWVYSPPAIFSEQDIEVQFTRVFPESGKIELTVKGISEKPKEEWILLTAEEKPFVSLVWLGTFVLMAGFSVSIHRHWDRERKKSTQL</sequence>
<dbReference type="OrthoDB" id="9761451at2"/>
<keyword evidence="4" id="KW-1133">Transmembrane helix</keyword>
<evidence type="ECO:0000256" key="1">
    <source>
        <dbReference type="ARBA" id="ARBA00009186"/>
    </source>
</evidence>
<keyword evidence="2" id="KW-0201">Cytochrome c-type biogenesis</keyword>
<feature type="transmembrane region" description="Helical" evidence="4">
    <location>
        <begin position="498"/>
        <end position="521"/>
    </location>
</feature>
<feature type="compositionally biased region" description="Polar residues" evidence="3">
    <location>
        <begin position="665"/>
        <end position="680"/>
    </location>
</feature>
<dbReference type="GO" id="GO:0017004">
    <property type="term" value="P:cytochrome complex assembly"/>
    <property type="evidence" value="ECO:0007669"/>
    <property type="project" value="UniProtKB-KW"/>
</dbReference>
<dbReference type="GO" id="GO:0016020">
    <property type="term" value="C:membrane"/>
    <property type="evidence" value="ECO:0007669"/>
    <property type="project" value="InterPro"/>
</dbReference>
<evidence type="ECO:0000256" key="2">
    <source>
        <dbReference type="ARBA" id="ARBA00022748"/>
    </source>
</evidence>
<evidence type="ECO:0000256" key="4">
    <source>
        <dbReference type="SAM" id="Phobius"/>
    </source>
</evidence>
<name>A0A1M5JH56_9BACT</name>
<dbReference type="GO" id="GO:0015232">
    <property type="term" value="F:heme transmembrane transporter activity"/>
    <property type="evidence" value="ECO:0007669"/>
    <property type="project" value="InterPro"/>
</dbReference>
<feature type="transmembrane region" description="Helical" evidence="4">
    <location>
        <begin position="121"/>
        <end position="140"/>
    </location>
</feature>
<protein>
    <submittedName>
        <fullName evidence="7">Cytochrome c-type biogenesis protein CcmF</fullName>
    </submittedName>
</protein>
<gene>
    <name evidence="7" type="ORF">SAMN05443144_12710</name>
</gene>
<feature type="transmembrane region" description="Helical" evidence="4">
    <location>
        <begin position="96"/>
        <end position="114"/>
    </location>
</feature>
<keyword evidence="4" id="KW-0812">Transmembrane</keyword>
<feature type="transmembrane region" description="Helical" evidence="4">
    <location>
        <begin position="39"/>
        <end position="62"/>
    </location>
</feature>
<dbReference type="AlphaFoldDB" id="A0A1M5JH56"/>
<feature type="domain" description="Cytochrome c assembly protein" evidence="5">
    <location>
        <begin position="131"/>
        <end position="313"/>
    </location>
</feature>
<dbReference type="RefSeq" id="WP_073067822.1">
    <property type="nucleotide sequence ID" value="NZ_FQUS01000027.1"/>
</dbReference>
<feature type="domain" description="Cytochrome c-type biogenesis protein CcmF C-terminal" evidence="6">
    <location>
        <begin position="334"/>
        <end position="522"/>
    </location>
</feature>
<dbReference type="PANTHER" id="PTHR43653:SF1">
    <property type="entry name" value="CYTOCHROME C-TYPE BIOGENESIS PROTEIN CCMF"/>
    <property type="match status" value="1"/>
</dbReference>
<feature type="transmembrane region" description="Helical" evidence="4">
    <location>
        <begin position="226"/>
        <end position="247"/>
    </location>
</feature>
<dbReference type="GO" id="GO:0020037">
    <property type="term" value="F:heme binding"/>
    <property type="evidence" value="ECO:0007669"/>
    <property type="project" value="InterPro"/>
</dbReference>
<dbReference type="Pfam" id="PF16327">
    <property type="entry name" value="CcmF_C"/>
    <property type="match status" value="1"/>
</dbReference>
<feature type="transmembrane region" description="Helical" evidence="4">
    <location>
        <begin position="445"/>
        <end position="462"/>
    </location>
</feature>
<dbReference type="Proteomes" id="UP000184041">
    <property type="component" value="Unassembled WGS sequence"/>
</dbReference>
<dbReference type="InterPro" id="IPR002541">
    <property type="entry name" value="Cyt_c_assembly"/>
</dbReference>